<evidence type="ECO:0000259" key="1">
    <source>
        <dbReference type="Pfam" id="PF20183"/>
    </source>
</evidence>
<feature type="domain" description="DUF6546" evidence="1">
    <location>
        <begin position="270"/>
        <end position="463"/>
    </location>
</feature>
<keyword evidence="3" id="KW-1185">Reference proteome</keyword>
<reference evidence="2 3" key="1">
    <citation type="submission" date="2019-06" db="EMBL/GenBank/DDBJ databases">
        <authorList>
            <person name="Broberg M."/>
        </authorList>
    </citation>
    <scope>NUCLEOTIDE SEQUENCE [LARGE SCALE GENOMIC DNA]</scope>
</reference>
<comment type="caution">
    <text evidence="2">The sequence shown here is derived from an EMBL/GenBank/DDBJ whole genome shotgun (WGS) entry which is preliminary data.</text>
</comment>
<organism evidence="2 3">
    <name type="scientific">Bionectria ochroleuca</name>
    <name type="common">Gliocladium roseum</name>
    <dbReference type="NCBI Taxonomy" id="29856"/>
    <lineage>
        <taxon>Eukaryota</taxon>
        <taxon>Fungi</taxon>
        <taxon>Dikarya</taxon>
        <taxon>Ascomycota</taxon>
        <taxon>Pezizomycotina</taxon>
        <taxon>Sordariomycetes</taxon>
        <taxon>Hypocreomycetidae</taxon>
        <taxon>Hypocreales</taxon>
        <taxon>Bionectriaceae</taxon>
        <taxon>Clonostachys</taxon>
    </lineage>
</organism>
<accession>A0ABY6U3G7</accession>
<evidence type="ECO:0000313" key="3">
    <source>
        <dbReference type="Proteomes" id="UP000766486"/>
    </source>
</evidence>
<name>A0ABY6U3G7_BIOOC</name>
<proteinExistence type="predicted"/>
<dbReference type="Pfam" id="PF20183">
    <property type="entry name" value="DUF6546"/>
    <property type="match status" value="1"/>
</dbReference>
<protein>
    <recommendedName>
        <fullName evidence="1">DUF6546 domain-containing protein</fullName>
    </recommendedName>
</protein>
<dbReference type="Proteomes" id="UP000766486">
    <property type="component" value="Unassembled WGS sequence"/>
</dbReference>
<evidence type="ECO:0000313" key="2">
    <source>
        <dbReference type="EMBL" id="VUC24435.1"/>
    </source>
</evidence>
<sequence>MTSIASTEVSWGKIPAEIWLQILKTLLLDGASHAKLATVSRKWQAIVEPYNFARIKVTPARLADFNSMTYRNRHLVTYLWLCLELEEYDYLLNRVTNADNHLIASSFLKLFENLRSWDPHGNLTLDISIYSPSDLDNGFGYLTVESDILFSETLHRKLVEKDTRRPFVRACGFIAQFNSVLSKFPGEGRRAKETLVREQDALRNYSGMERATKLWEKVARENVQDPDNRLEPGHLIWQRLWTEIHYEPSREGLESGQKFRDRCYRNLVQSLPSTLKRLVLFENFNQHFVSFLSDYPLIRAPCPNLSQAIAEASLNLESLSVSYLSDASLFFDAYKFSTVWPNLRSIALTSQLLRPDADIKTINGLLEKAATAALGMPKLETLEIWNGQKGVAALLRYQPSRAALTWRATWELTISSSIIQAFGNAAPSHCGGRCDIFKELSDASLVGSHGDAIKVLKHACPILRPISLRQILTEEKFLEP</sequence>
<dbReference type="EMBL" id="CABFNS010000720">
    <property type="protein sequence ID" value="VUC24435.1"/>
    <property type="molecule type" value="Genomic_DNA"/>
</dbReference>
<dbReference type="InterPro" id="IPR046676">
    <property type="entry name" value="DUF6546"/>
</dbReference>
<gene>
    <name evidence="2" type="ORF">CLO192961_LOCUS143091</name>
</gene>